<organism evidence="2 3">
    <name type="scientific">Liparis tanakae</name>
    <name type="common">Tanaka's snailfish</name>
    <dbReference type="NCBI Taxonomy" id="230148"/>
    <lineage>
        <taxon>Eukaryota</taxon>
        <taxon>Metazoa</taxon>
        <taxon>Chordata</taxon>
        <taxon>Craniata</taxon>
        <taxon>Vertebrata</taxon>
        <taxon>Euteleostomi</taxon>
        <taxon>Actinopterygii</taxon>
        <taxon>Neopterygii</taxon>
        <taxon>Teleostei</taxon>
        <taxon>Neoteleostei</taxon>
        <taxon>Acanthomorphata</taxon>
        <taxon>Eupercaria</taxon>
        <taxon>Perciformes</taxon>
        <taxon>Cottioidei</taxon>
        <taxon>Cottales</taxon>
        <taxon>Liparidae</taxon>
        <taxon>Liparis</taxon>
    </lineage>
</organism>
<keyword evidence="3" id="KW-1185">Reference proteome</keyword>
<evidence type="ECO:0000313" key="3">
    <source>
        <dbReference type="Proteomes" id="UP000314294"/>
    </source>
</evidence>
<dbReference type="Proteomes" id="UP000314294">
    <property type="component" value="Unassembled WGS sequence"/>
</dbReference>
<comment type="caution">
    <text evidence="2">The sequence shown here is derived from an EMBL/GenBank/DDBJ whole genome shotgun (WGS) entry which is preliminary data.</text>
</comment>
<gene>
    <name evidence="2" type="ORF">EYF80_047463</name>
</gene>
<proteinExistence type="predicted"/>
<reference evidence="2 3" key="1">
    <citation type="submission" date="2019-03" db="EMBL/GenBank/DDBJ databases">
        <title>First draft genome of Liparis tanakae, snailfish: a comprehensive survey of snailfish specific genes.</title>
        <authorList>
            <person name="Kim W."/>
            <person name="Song I."/>
            <person name="Jeong J.-H."/>
            <person name="Kim D."/>
            <person name="Kim S."/>
            <person name="Ryu S."/>
            <person name="Song J.Y."/>
            <person name="Lee S.K."/>
        </authorList>
    </citation>
    <scope>NUCLEOTIDE SEQUENCE [LARGE SCALE GENOMIC DNA]</scope>
    <source>
        <tissue evidence="2">Muscle</tissue>
    </source>
</reference>
<protein>
    <submittedName>
        <fullName evidence="2">Uncharacterized protein</fullName>
    </submittedName>
</protein>
<dbReference type="EMBL" id="SRLO01001041">
    <property type="protein sequence ID" value="TNN42368.1"/>
    <property type="molecule type" value="Genomic_DNA"/>
</dbReference>
<sequence length="133" mass="14516">MAKRPLVNHVTMTTPRLLQPQPAFVREAIKRTAVRSFPPPGYRELNIDGGGRPENIVVHLKRDVIEEDLWKQNQLLGSPARRGGTSGFCGPASRRHVSRRSRSPGPAPGSLIALSPRRSALGGRFGTQSGIFS</sequence>
<evidence type="ECO:0000313" key="2">
    <source>
        <dbReference type="EMBL" id="TNN42368.1"/>
    </source>
</evidence>
<accession>A0A4Z2FMK4</accession>
<feature type="compositionally biased region" description="Basic residues" evidence="1">
    <location>
        <begin position="93"/>
        <end position="102"/>
    </location>
</feature>
<name>A0A4Z2FMK4_9TELE</name>
<evidence type="ECO:0000256" key="1">
    <source>
        <dbReference type="SAM" id="MobiDB-lite"/>
    </source>
</evidence>
<dbReference type="AlphaFoldDB" id="A0A4Z2FMK4"/>
<feature type="region of interest" description="Disordered" evidence="1">
    <location>
        <begin position="76"/>
        <end position="133"/>
    </location>
</feature>